<dbReference type="GO" id="GO:0019755">
    <property type="term" value="P:one-carbon compound transport"/>
    <property type="evidence" value="ECO:0007669"/>
    <property type="project" value="UniProtKB-ARBA"/>
</dbReference>
<dbReference type="NCBIfam" id="TIGR00861">
    <property type="entry name" value="MIP"/>
    <property type="match status" value="1"/>
</dbReference>
<dbReference type="GO" id="GO:0005737">
    <property type="term" value="C:cytoplasm"/>
    <property type="evidence" value="ECO:0007669"/>
    <property type="project" value="UniProtKB-ARBA"/>
</dbReference>
<evidence type="ECO:0000256" key="4">
    <source>
        <dbReference type="ARBA" id="ARBA00022737"/>
    </source>
</evidence>
<feature type="transmembrane region" description="Helical" evidence="9">
    <location>
        <begin position="140"/>
        <end position="159"/>
    </location>
</feature>
<dbReference type="AlphaFoldDB" id="A0A8T2TGJ4"/>
<gene>
    <name evidence="10" type="ORF">KP509_13G009400</name>
</gene>
<dbReference type="Proteomes" id="UP000825935">
    <property type="component" value="Chromosome 13"/>
</dbReference>
<dbReference type="InterPro" id="IPR000425">
    <property type="entry name" value="MIP"/>
</dbReference>
<comment type="subcellular location">
    <subcellularLocation>
        <location evidence="1">Endomembrane system</location>
        <topology evidence="1">Multi-pass membrane protein</topology>
    </subcellularLocation>
</comment>
<protein>
    <submittedName>
        <fullName evidence="10">Uncharacterized protein</fullName>
    </submittedName>
</protein>
<accession>A0A8T2TGJ4</accession>
<proteinExistence type="inferred from homology"/>
<keyword evidence="6 9" id="KW-0472">Membrane</keyword>
<comment type="similarity">
    <text evidence="7">Belongs to the MIP/aquaporin (TC 1.A.8) family. TIP (TC 1.A.8.10) subfamily.</text>
</comment>
<evidence type="ECO:0000256" key="3">
    <source>
        <dbReference type="ARBA" id="ARBA00022692"/>
    </source>
</evidence>
<evidence type="ECO:0000313" key="10">
    <source>
        <dbReference type="EMBL" id="KAH7420474.1"/>
    </source>
</evidence>
<keyword evidence="2 8" id="KW-0813">Transport</keyword>
<feature type="transmembrane region" description="Helical" evidence="9">
    <location>
        <begin position="23"/>
        <end position="44"/>
    </location>
</feature>
<feature type="transmembrane region" description="Helical" evidence="9">
    <location>
        <begin position="56"/>
        <end position="77"/>
    </location>
</feature>
<sequence>MPFRNVCVGRYEEVTQPGTFKCALAEFISTLLFVFAGEGSVIAYNKLTSSADMTPGGLAGVAVCHGLALFVAVAISANISGGHVNPAVTFGLFIGGNISLFKGIVYWIAQLVGAVVACLLLKLVTGMLTCPPALSSGVSVWGALIIEIIITFGLVYTVYATAVDPEAKGNISITAPLAIGLIVGANILFAGAFDGGCMNPARAFGPALVSLDFTNHWIYWVGPLVGGLIAGVVYELIMMPAQVRTHEPLASSAC</sequence>
<evidence type="ECO:0000256" key="6">
    <source>
        <dbReference type="ARBA" id="ARBA00023136"/>
    </source>
</evidence>
<keyword evidence="5 9" id="KW-1133">Transmembrane helix</keyword>
<comment type="caution">
    <text evidence="10">The sequence shown here is derived from an EMBL/GenBank/DDBJ whole genome shotgun (WGS) entry which is preliminary data.</text>
</comment>
<dbReference type="PANTHER" id="PTHR45665">
    <property type="entry name" value="AQUAPORIN-8"/>
    <property type="match status" value="1"/>
</dbReference>
<dbReference type="InterPro" id="IPR034294">
    <property type="entry name" value="Aquaporin_transptr"/>
</dbReference>
<dbReference type="PANTHER" id="PTHR45665:SF9">
    <property type="entry name" value="AQUAPORIN-8"/>
    <property type="match status" value="1"/>
</dbReference>
<dbReference type="Pfam" id="PF00230">
    <property type="entry name" value="MIP"/>
    <property type="match status" value="1"/>
</dbReference>
<dbReference type="InterPro" id="IPR022357">
    <property type="entry name" value="MIP_CS"/>
</dbReference>
<dbReference type="EMBL" id="CM035418">
    <property type="protein sequence ID" value="KAH7420474.1"/>
    <property type="molecule type" value="Genomic_DNA"/>
</dbReference>
<dbReference type="Gene3D" id="1.20.1080.10">
    <property type="entry name" value="Glycerol uptake facilitator protein"/>
    <property type="match status" value="1"/>
</dbReference>
<evidence type="ECO:0000256" key="8">
    <source>
        <dbReference type="RuleBase" id="RU000477"/>
    </source>
</evidence>
<dbReference type="SUPFAM" id="SSF81338">
    <property type="entry name" value="Aquaporin-like"/>
    <property type="match status" value="1"/>
</dbReference>
<evidence type="ECO:0000256" key="7">
    <source>
        <dbReference type="ARBA" id="ARBA00038477"/>
    </source>
</evidence>
<feature type="transmembrane region" description="Helical" evidence="9">
    <location>
        <begin position="83"/>
        <end position="101"/>
    </location>
</feature>
<dbReference type="GO" id="GO:0012505">
    <property type="term" value="C:endomembrane system"/>
    <property type="evidence" value="ECO:0007669"/>
    <property type="project" value="UniProtKB-SubCell"/>
</dbReference>
<evidence type="ECO:0000313" key="11">
    <source>
        <dbReference type="Proteomes" id="UP000825935"/>
    </source>
</evidence>
<organism evidence="10 11">
    <name type="scientific">Ceratopteris richardii</name>
    <name type="common">Triangle waterfern</name>
    <dbReference type="NCBI Taxonomy" id="49495"/>
    <lineage>
        <taxon>Eukaryota</taxon>
        <taxon>Viridiplantae</taxon>
        <taxon>Streptophyta</taxon>
        <taxon>Embryophyta</taxon>
        <taxon>Tracheophyta</taxon>
        <taxon>Polypodiopsida</taxon>
        <taxon>Polypodiidae</taxon>
        <taxon>Polypodiales</taxon>
        <taxon>Pteridineae</taxon>
        <taxon>Pteridaceae</taxon>
        <taxon>Parkerioideae</taxon>
        <taxon>Ceratopteris</taxon>
    </lineage>
</organism>
<dbReference type="InterPro" id="IPR023271">
    <property type="entry name" value="Aquaporin-like"/>
</dbReference>
<evidence type="ECO:0000256" key="9">
    <source>
        <dbReference type="SAM" id="Phobius"/>
    </source>
</evidence>
<reference evidence="10" key="1">
    <citation type="submission" date="2021-08" db="EMBL/GenBank/DDBJ databases">
        <title>WGS assembly of Ceratopteris richardii.</title>
        <authorList>
            <person name="Marchant D.B."/>
            <person name="Chen G."/>
            <person name="Jenkins J."/>
            <person name="Shu S."/>
            <person name="Leebens-Mack J."/>
            <person name="Grimwood J."/>
            <person name="Schmutz J."/>
            <person name="Soltis P."/>
            <person name="Soltis D."/>
            <person name="Chen Z.-H."/>
        </authorList>
    </citation>
    <scope>NUCLEOTIDE SEQUENCE</scope>
    <source>
        <strain evidence="10">Whitten #5841</strain>
        <tissue evidence="10">Leaf</tissue>
    </source>
</reference>
<keyword evidence="4" id="KW-0677">Repeat</keyword>
<dbReference type="FunFam" id="1.20.1080.10:FF:000002">
    <property type="entry name" value="Probable aquaporin TIP1-1"/>
    <property type="match status" value="1"/>
</dbReference>
<feature type="transmembrane region" description="Helical" evidence="9">
    <location>
        <begin position="217"/>
        <end position="237"/>
    </location>
</feature>
<dbReference type="GO" id="GO:0015250">
    <property type="term" value="F:water channel activity"/>
    <property type="evidence" value="ECO:0007669"/>
    <property type="project" value="TreeGrafter"/>
</dbReference>
<keyword evidence="11" id="KW-1185">Reference proteome</keyword>
<dbReference type="PROSITE" id="PS00221">
    <property type="entry name" value="MIP"/>
    <property type="match status" value="1"/>
</dbReference>
<keyword evidence="3 8" id="KW-0812">Transmembrane</keyword>
<dbReference type="OrthoDB" id="3222at2759"/>
<evidence type="ECO:0000256" key="2">
    <source>
        <dbReference type="ARBA" id="ARBA00022448"/>
    </source>
</evidence>
<evidence type="ECO:0000256" key="5">
    <source>
        <dbReference type="ARBA" id="ARBA00022989"/>
    </source>
</evidence>
<feature type="transmembrane region" description="Helical" evidence="9">
    <location>
        <begin position="171"/>
        <end position="193"/>
    </location>
</feature>
<dbReference type="CDD" id="cd00333">
    <property type="entry name" value="MIP"/>
    <property type="match status" value="1"/>
</dbReference>
<dbReference type="GO" id="GO:0016020">
    <property type="term" value="C:membrane"/>
    <property type="evidence" value="ECO:0007669"/>
    <property type="project" value="InterPro"/>
</dbReference>
<dbReference type="PRINTS" id="PR00783">
    <property type="entry name" value="MINTRINSICP"/>
</dbReference>
<evidence type="ECO:0000256" key="1">
    <source>
        <dbReference type="ARBA" id="ARBA00004127"/>
    </source>
</evidence>
<name>A0A8T2TGJ4_CERRI</name>